<reference evidence="1 2" key="1">
    <citation type="submission" date="2018-03" db="EMBL/GenBank/DDBJ databases">
        <authorList>
            <person name="Guldener U."/>
        </authorList>
    </citation>
    <scope>NUCLEOTIDE SEQUENCE [LARGE SCALE GENOMIC DNA]</scope>
    <source>
        <strain evidence="1 2">NBRC100155</strain>
    </source>
</reference>
<dbReference type="AlphaFoldDB" id="A0A5C3ES77"/>
<name>A0A5C3ES77_9BASI</name>
<dbReference type="Proteomes" id="UP000324022">
    <property type="component" value="Unassembled WGS sequence"/>
</dbReference>
<keyword evidence="2" id="KW-1185">Reference proteome</keyword>
<gene>
    <name evidence="1" type="ORF">UTRI_04381</name>
</gene>
<evidence type="ECO:0000313" key="2">
    <source>
        <dbReference type="Proteomes" id="UP000324022"/>
    </source>
</evidence>
<proteinExistence type="predicted"/>
<dbReference type="EMBL" id="OOIN01000047">
    <property type="protein sequence ID" value="SPO32637.1"/>
    <property type="molecule type" value="Genomic_DNA"/>
</dbReference>
<protein>
    <submittedName>
        <fullName evidence="1">Uncharacterized protein</fullName>
    </submittedName>
</protein>
<sequence length="150" mass="16692">MQLDDSILNSLTDSLPIKLPKLTAEQKAKYDVARETEILYRTHLQVMRDCSTDKGPVVSRHPSSSLFSDLSLMWWAVTGGWNNVDKAIKDRYPDTFIAAVNFTKQNIEMTNTLIQAHRKAKAGSSSSRFTNKPKSSGKSFDVGGATHALF</sequence>
<accession>A0A5C3ES77</accession>
<organism evidence="1 2">
    <name type="scientific">Ustilago trichophora</name>
    <dbReference type="NCBI Taxonomy" id="86804"/>
    <lineage>
        <taxon>Eukaryota</taxon>
        <taxon>Fungi</taxon>
        <taxon>Dikarya</taxon>
        <taxon>Basidiomycota</taxon>
        <taxon>Ustilaginomycotina</taxon>
        <taxon>Ustilaginomycetes</taxon>
        <taxon>Ustilaginales</taxon>
        <taxon>Ustilaginaceae</taxon>
        <taxon>Ustilago</taxon>
    </lineage>
</organism>
<evidence type="ECO:0000313" key="1">
    <source>
        <dbReference type="EMBL" id="SPO32637.1"/>
    </source>
</evidence>